<dbReference type="SUPFAM" id="SSF52777">
    <property type="entry name" value="CoA-dependent acyltransferases"/>
    <property type="match status" value="4"/>
</dbReference>
<dbReference type="InterPro" id="IPR045851">
    <property type="entry name" value="AMP-bd_C_sf"/>
</dbReference>
<dbReference type="RefSeq" id="WP_378602608.1">
    <property type="nucleotide sequence ID" value="NZ_JBHSQN010000003.1"/>
</dbReference>
<dbReference type="CDD" id="cd05930">
    <property type="entry name" value="A_NRPS"/>
    <property type="match status" value="1"/>
</dbReference>
<comment type="caution">
    <text evidence="5">The sequence shown here is derived from an EMBL/GenBank/DDBJ whole genome shotgun (WGS) entry which is preliminary data.</text>
</comment>
<dbReference type="InterPro" id="IPR000873">
    <property type="entry name" value="AMP-dep_synth/lig_dom"/>
</dbReference>
<comment type="cofactor">
    <cofactor evidence="1">
        <name>pantetheine 4'-phosphate</name>
        <dbReference type="ChEBI" id="CHEBI:47942"/>
    </cofactor>
</comment>
<dbReference type="Gene3D" id="3.40.50.980">
    <property type="match status" value="2"/>
</dbReference>
<dbReference type="InterPro" id="IPR020845">
    <property type="entry name" value="AMP-binding_CS"/>
</dbReference>
<reference evidence="6" key="1">
    <citation type="journal article" date="2019" name="Int. J. Syst. Evol. Microbiol.">
        <title>The Global Catalogue of Microorganisms (GCM) 10K type strain sequencing project: providing services to taxonomists for standard genome sequencing and annotation.</title>
        <authorList>
            <consortium name="The Broad Institute Genomics Platform"/>
            <consortium name="The Broad Institute Genome Sequencing Center for Infectious Disease"/>
            <person name="Wu L."/>
            <person name="Ma J."/>
        </authorList>
    </citation>
    <scope>NUCLEOTIDE SEQUENCE [LARGE SCALE GENOMIC DNA]</scope>
    <source>
        <strain evidence="6">CCUG 36956</strain>
    </source>
</reference>
<dbReference type="SMART" id="SM00823">
    <property type="entry name" value="PKS_PP"/>
    <property type="match status" value="1"/>
</dbReference>
<dbReference type="Gene3D" id="3.30.300.30">
    <property type="match status" value="1"/>
</dbReference>
<dbReference type="PANTHER" id="PTHR45527">
    <property type="entry name" value="NONRIBOSOMAL PEPTIDE SYNTHETASE"/>
    <property type="match status" value="1"/>
</dbReference>
<evidence type="ECO:0000259" key="4">
    <source>
        <dbReference type="PROSITE" id="PS50075"/>
    </source>
</evidence>
<evidence type="ECO:0000313" key="5">
    <source>
        <dbReference type="EMBL" id="MFC6011286.1"/>
    </source>
</evidence>
<dbReference type="PANTHER" id="PTHR45527:SF1">
    <property type="entry name" value="FATTY ACID SYNTHASE"/>
    <property type="match status" value="1"/>
</dbReference>
<dbReference type="SUPFAM" id="SSF56801">
    <property type="entry name" value="Acetyl-CoA synthetase-like"/>
    <property type="match status" value="1"/>
</dbReference>
<dbReference type="InterPro" id="IPR025110">
    <property type="entry name" value="AMP-bd_C"/>
</dbReference>
<dbReference type="Proteomes" id="UP001596223">
    <property type="component" value="Unassembled WGS sequence"/>
</dbReference>
<dbReference type="Gene3D" id="1.10.1200.10">
    <property type="entry name" value="ACP-like"/>
    <property type="match status" value="1"/>
</dbReference>
<evidence type="ECO:0000256" key="2">
    <source>
        <dbReference type="ARBA" id="ARBA00022450"/>
    </source>
</evidence>
<dbReference type="PROSITE" id="PS00455">
    <property type="entry name" value="AMP_BINDING"/>
    <property type="match status" value="1"/>
</dbReference>
<proteinExistence type="predicted"/>
<accession>A0ABW1JPA0</accession>
<dbReference type="Gene3D" id="3.30.559.10">
    <property type="entry name" value="Chloramphenicol acetyltransferase-like domain"/>
    <property type="match status" value="2"/>
</dbReference>
<keyword evidence="6" id="KW-1185">Reference proteome</keyword>
<dbReference type="SUPFAM" id="SSF47336">
    <property type="entry name" value="ACP-like"/>
    <property type="match status" value="1"/>
</dbReference>
<dbReference type="Pfam" id="PF00550">
    <property type="entry name" value="PP-binding"/>
    <property type="match status" value="1"/>
</dbReference>
<evidence type="ECO:0000256" key="3">
    <source>
        <dbReference type="ARBA" id="ARBA00022553"/>
    </source>
</evidence>
<keyword evidence="2" id="KW-0596">Phosphopantetheine</keyword>
<dbReference type="Gene3D" id="2.30.38.10">
    <property type="entry name" value="Luciferase, Domain 3"/>
    <property type="match status" value="1"/>
</dbReference>
<evidence type="ECO:0000313" key="6">
    <source>
        <dbReference type="Proteomes" id="UP001596223"/>
    </source>
</evidence>
<evidence type="ECO:0000256" key="1">
    <source>
        <dbReference type="ARBA" id="ARBA00001957"/>
    </source>
</evidence>
<sequence length="1604" mass="172974">MTTMVAATPLPLSAAQSSIWFAQQLQPRNPIFNIATAVEIVGDLDHGVFRRATERTMAEATCLSMNIAEGEFTQRPGDPIAPLGEIIDLSGAEDPWAAFHTFMHDDVTRVHSLAQGPPLRHELIRLASDRHLWFLRCHHALIDGYAVNLIFRRAALVYTALAAGREPRGGFGELAELLDEEQRYLDSDQHRLDSDFWASELRGVGPGVVLQPGAERLARRVRFAEITLGTDTFASVNQLAERTGSSWGTVVTAAFAAYLARRTARRDITVGYPVMNRLGSAAARIPTMNVNLLPLVLAADPAATPRDLVLRTHAAITRMQPHQRFRGVPVGDGTRLASGFSDRIGPVVNVKPFGDEVRFGALHGTIHSLYRGPVQDLSATISATTGGDLKIQCDADADLYTAEDLDHHLQALRRFFHAFAAPNTDEAAVTVRSLPLDDPAEITRLLTEWSGAGVGAPSVRPVSPVESMVGEPIPTDASATDRAVALPNSATPALDSTAPRLDNATLTLDSTAPAPDSTAAALGAVGFDHPGPAEVATTLVDQFATAVRERPNGTAVVVDGRPLSFTELDLASNILARSLIHRDVRVDDRVALHLTSSIEMVIAILGVWKAGAAYVPVDPTYPDDRVRYILEDSAAAAVLTAADIRRAAFADTEVPAADIGGAEFADTEVERRGALSADSAAYVIYTSGSTGKPKGVVVPHRGPLNLLRSHRRYTIDAEAARALRVLNTYSFSFDSSIGPLMWMLDGNELHALGRDAALDASGVVEYVRKHRIDYIDAVPVLMEQYVELGLLDPSAHRPGRLAVGGEAVPQRFWTRLHAEPDLLAFNLYGPTEASVDSGFAVVADAPEPTIGRPTYGGRLYVLDPLLLPCGVGRAGELYIGGPQLARGYHDRFALTAQRFVADPFAPGERLYRTGDLVRWRADGQLEFIGRADDQVKIRGYRVELGEVESALARHVDAERVVVDARSGSNGSVRLVAYLVRRETSWTATESDELRRVLADELPDYMIPSAFVGITELPLGPNGKVDRAALPEPQRATGHHTTTADDRIGAICAVFAEILALPSVGPDDDFFSLGGDSIVSIRLTTHLKRIGVHTTPRDVFECRTPAALSVRAEATTVTRISEPDGYGIGPIPLTPIITRVLGHGGNLDRFSHAMVLHAPTDPDLATLATAVTALLDTHDMLRARLLDVPGPPTTGDRRLDAADPTIHATGTTAPHISALRGSAHHGLLDAAETAIPNASERDSSGQIGHTTSHRAQRLLVVHPDECDYTGTVSEHLLDHPGGEQSVLDTLADELTPTTGTLLRVALLRYRDDTAPRIAILVHHLTIDGVSWRILLDDLTTAYDLAATGAPITLDPVPTSFRRWAESLNDLGRTGALTPQLPYWTETATTRTASSFGRELDPTLDTAATARRHTVEVSADITEILLTELPHRFNAGIQDALLAALAIAYATLGTPDVVVDVEGHGREEHIVPDADLSRTLGWFTSFYPVRINLTDVDPTDPGTILKLTKESLRAAPDNGIGYAILTELDPTATQLAHRPHPEILFNYLGRLSTTPNPAPWTPADPTTPLQVRHHPTMPTTHPLIINTIALPTPTGTTLHAEWTYSP</sequence>
<dbReference type="InterPro" id="IPR010071">
    <property type="entry name" value="AA_adenyl_dom"/>
</dbReference>
<feature type="non-terminal residue" evidence="5">
    <location>
        <position position="1604"/>
    </location>
</feature>
<organism evidence="5 6">
    <name type="scientific">Nocardia lasii</name>
    <dbReference type="NCBI Taxonomy" id="1616107"/>
    <lineage>
        <taxon>Bacteria</taxon>
        <taxon>Bacillati</taxon>
        <taxon>Actinomycetota</taxon>
        <taxon>Actinomycetes</taxon>
        <taxon>Mycobacteriales</taxon>
        <taxon>Nocardiaceae</taxon>
        <taxon>Nocardia</taxon>
    </lineage>
</organism>
<dbReference type="InterPro" id="IPR036736">
    <property type="entry name" value="ACP-like_sf"/>
</dbReference>
<dbReference type="PROSITE" id="PS00012">
    <property type="entry name" value="PHOSPHOPANTETHEINE"/>
    <property type="match status" value="1"/>
</dbReference>
<dbReference type="InterPro" id="IPR020806">
    <property type="entry name" value="PKS_PP-bd"/>
</dbReference>
<gene>
    <name evidence="5" type="ORF">ACFP3H_09515</name>
</gene>
<dbReference type="EMBL" id="JBHSQN010000003">
    <property type="protein sequence ID" value="MFC6011286.1"/>
    <property type="molecule type" value="Genomic_DNA"/>
</dbReference>
<dbReference type="InterPro" id="IPR009081">
    <property type="entry name" value="PP-bd_ACP"/>
</dbReference>
<keyword evidence="3" id="KW-0597">Phosphoprotein</keyword>
<dbReference type="Pfam" id="PF00501">
    <property type="entry name" value="AMP-binding"/>
    <property type="match status" value="1"/>
</dbReference>
<dbReference type="InterPro" id="IPR023213">
    <property type="entry name" value="CAT-like_dom_sf"/>
</dbReference>
<dbReference type="Pfam" id="PF00668">
    <property type="entry name" value="Condensation"/>
    <property type="match status" value="2"/>
</dbReference>
<dbReference type="InterPro" id="IPR006162">
    <property type="entry name" value="Ppantetheine_attach_site"/>
</dbReference>
<dbReference type="Gene3D" id="3.30.559.30">
    <property type="entry name" value="Nonribosomal peptide synthetase, condensation domain"/>
    <property type="match status" value="2"/>
</dbReference>
<dbReference type="PROSITE" id="PS50075">
    <property type="entry name" value="CARRIER"/>
    <property type="match status" value="1"/>
</dbReference>
<protein>
    <submittedName>
        <fullName evidence="5">Amino acid adenylation domain-containing protein</fullName>
    </submittedName>
</protein>
<feature type="domain" description="Carrier" evidence="4">
    <location>
        <begin position="1041"/>
        <end position="1115"/>
    </location>
</feature>
<name>A0ABW1JPA0_9NOCA</name>
<dbReference type="NCBIfam" id="TIGR01733">
    <property type="entry name" value="AA-adenyl-dom"/>
    <property type="match status" value="1"/>
</dbReference>
<dbReference type="Pfam" id="PF13193">
    <property type="entry name" value="AMP-binding_C"/>
    <property type="match status" value="1"/>
</dbReference>
<dbReference type="InterPro" id="IPR001242">
    <property type="entry name" value="Condensation_dom"/>
</dbReference>